<feature type="region of interest" description="Disordered" evidence="1">
    <location>
        <begin position="440"/>
        <end position="568"/>
    </location>
</feature>
<accession>A0A1I8FP32</accession>
<evidence type="ECO:0000256" key="1">
    <source>
        <dbReference type="SAM" id="MobiDB-lite"/>
    </source>
</evidence>
<sequence>MQHTRTSSSSQPQVVLVQAPDGVRISQRPCGQLALDRVPFLQRSRLIKPPATKDSRLKPGRASWTPRLIGDRLADAISAEEVGRRPRSTYHAEAIASTSTFASAATSPPPANHCPGRRGRLCFYKVASAASAGAAKSPTSANSKTRRAQSAHQGAGPVRGGTTVTSPRKSSNGREGGFKNLALACSSRPLTQAAQARDALPVSAFVKHHIRRPSMDFYKPEFSSAELAASLTRHLLLGDSPASSSDCYAVAMVSAALPVWLSLRLLSILQPLSAVGRRKKGLARDLGMLGLHLLSHPVPAPAAPAETARRRKRRQFRRLGRLLRAENEAAPPRPEASVAARQSPPCCRERDLLAEAAPDDEDDDRGRRSGDEATPRRLQRRPPRPPSSSSAGQSACTAQRGADVRLSGGPGDSLSESSLRVSLRAFRRRNGVLWTLKRSRQARDPEDIDRAQLPARQGAGRGDGGNSRPVSAAGSAARFPAPSPKSVRPRRSKSRAASKAAAEEAAAAAAKDPEDPPPLRPLRLEDCAPPSRPRFYDWQSSGSNDDGDNARRAARTAAPARAPPPPLPAGRCRFRSCWPAAAWSRDKLNSPRNNGSGFAEIRVRTALPDPFSNASFSLAGRVRKRLARSVFPEALAESEPGLAGLIGPPDRHGAGRCSCTRPDGGAARFGAAGSCGSAGDLATRRATSASVAGFESATGGGAIKKSKNCCQGLP</sequence>
<name>A0A1I8FP32_9PLAT</name>
<feature type="compositionally biased region" description="Basic residues" evidence="1">
    <location>
        <begin position="487"/>
        <end position="496"/>
    </location>
</feature>
<feature type="region of interest" description="Disordered" evidence="1">
    <location>
        <begin position="134"/>
        <end position="177"/>
    </location>
</feature>
<protein>
    <submittedName>
        <fullName evidence="3">Protein kinase domain-containing protein</fullName>
    </submittedName>
</protein>
<feature type="compositionally biased region" description="Low complexity" evidence="1">
    <location>
        <begin position="497"/>
        <end position="510"/>
    </location>
</feature>
<feature type="compositionally biased region" description="Basic and acidic residues" evidence="1">
    <location>
        <begin position="364"/>
        <end position="375"/>
    </location>
</feature>
<dbReference type="Proteomes" id="UP000095280">
    <property type="component" value="Unplaced"/>
</dbReference>
<proteinExistence type="predicted"/>
<evidence type="ECO:0000313" key="3">
    <source>
        <dbReference type="WBParaSite" id="maker-unitig_42717-snap-gene-0.2-mRNA-1"/>
    </source>
</evidence>
<feature type="region of interest" description="Disordered" evidence="1">
    <location>
        <begin position="322"/>
        <end position="417"/>
    </location>
</feature>
<feature type="compositionally biased region" description="Basic and acidic residues" evidence="1">
    <location>
        <begin position="441"/>
        <end position="450"/>
    </location>
</feature>
<keyword evidence="2" id="KW-1185">Reference proteome</keyword>
<reference evidence="3" key="1">
    <citation type="submission" date="2016-11" db="UniProtKB">
        <authorList>
            <consortium name="WormBaseParasite"/>
        </authorList>
    </citation>
    <scope>IDENTIFICATION</scope>
</reference>
<evidence type="ECO:0000313" key="2">
    <source>
        <dbReference type="Proteomes" id="UP000095280"/>
    </source>
</evidence>
<dbReference type="AlphaFoldDB" id="A0A1I8FP32"/>
<dbReference type="WBParaSite" id="maker-unitig_42717-snap-gene-0.2-mRNA-1">
    <property type="protein sequence ID" value="maker-unitig_42717-snap-gene-0.2-mRNA-1"/>
    <property type="gene ID" value="maker-unitig_42717-snap-gene-0.2"/>
</dbReference>
<organism evidence="2 3">
    <name type="scientific">Macrostomum lignano</name>
    <dbReference type="NCBI Taxonomy" id="282301"/>
    <lineage>
        <taxon>Eukaryota</taxon>
        <taxon>Metazoa</taxon>
        <taxon>Spiralia</taxon>
        <taxon>Lophotrochozoa</taxon>
        <taxon>Platyhelminthes</taxon>
        <taxon>Rhabditophora</taxon>
        <taxon>Macrostomorpha</taxon>
        <taxon>Macrostomida</taxon>
        <taxon>Macrostomidae</taxon>
        <taxon>Macrostomum</taxon>
    </lineage>
</organism>